<comment type="caution">
    <text evidence="4">The sequence shown here is derived from an EMBL/GenBank/DDBJ whole genome shotgun (WGS) entry which is preliminary data.</text>
</comment>
<feature type="non-terminal residue" evidence="4">
    <location>
        <position position="44"/>
    </location>
</feature>
<dbReference type="AlphaFoldDB" id="A0A8J2J3F6"/>
<dbReference type="Pfam" id="PF00464">
    <property type="entry name" value="SHMT"/>
    <property type="match status" value="1"/>
</dbReference>
<dbReference type="GO" id="GO:0005739">
    <property type="term" value="C:mitochondrion"/>
    <property type="evidence" value="ECO:0007669"/>
    <property type="project" value="TreeGrafter"/>
</dbReference>
<gene>
    <name evidence="4" type="ORF">AFUS01_LOCUS3388</name>
</gene>
<keyword evidence="5" id="KW-1185">Reference proteome</keyword>
<dbReference type="OrthoDB" id="10265628at2759"/>
<dbReference type="GO" id="GO:0046653">
    <property type="term" value="P:tetrahydrofolate metabolic process"/>
    <property type="evidence" value="ECO:0007669"/>
    <property type="project" value="TreeGrafter"/>
</dbReference>
<dbReference type="InterPro" id="IPR039429">
    <property type="entry name" value="SHMT-like_dom"/>
</dbReference>
<comment type="cofactor">
    <cofactor evidence="1">
        <name>pyridoxal 5'-phosphate</name>
        <dbReference type="ChEBI" id="CHEBI:597326"/>
    </cofactor>
</comment>
<dbReference type="PANTHER" id="PTHR11680:SF28">
    <property type="entry name" value="SERINE HYDROXYMETHYLTRANSFERASE, MITOCHONDRIAL"/>
    <property type="match status" value="1"/>
</dbReference>
<keyword evidence="2" id="KW-0663">Pyridoxal phosphate</keyword>
<dbReference type="PANTHER" id="PTHR11680">
    <property type="entry name" value="SERINE HYDROXYMETHYLTRANSFERASE"/>
    <property type="match status" value="1"/>
</dbReference>
<evidence type="ECO:0000313" key="5">
    <source>
        <dbReference type="Proteomes" id="UP000708208"/>
    </source>
</evidence>
<proteinExistence type="predicted"/>
<reference evidence="4" key="1">
    <citation type="submission" date="2021-06" db="EMBL/GenBank/DDBJ databases">
        <authorList>
            <person name="Hodson N. C."/>
            <person name="Mongue J. A."/>
            <person name="Jaron S. K."/>
        </authorList>
    </citation>
    <scope>NUCLEOTIDE SEQUENCE</scope>
</reference>
<feature type="non-terminal residue" evidence="4">
    <location>
        <position position="1"/>
    </location>
</feature>
<feature type="domain" description="Serine hydroxymethyltransferase-like" evidence="3">
    <location>
        <begin position="1"/>
        <end position="44"/>
    </location>
</feature>
<sequence>MWHLVQEEKKRQISGLELIASENFCSRAALEIMGSCLNNKYSEG</sequence>
<evidence type="ECO:0000256" key="1">
    <source>
        <dbReference type="ARBA" id="ARBA00001933"/>
    </source>
</evidence>
<evidence type="ECO:0000259" key="3">
    <source>
        <dbReference type="Pfam" id="PF00464"/>
    </source>
</evidence>
<accession>A0A8J2J3F6</accession>
<name>A0A8J2J3F6_9HEXA</name>
<dbReference type="GO" id="GO:0019264">
    <property type="term" value="P:glycine biosynthetic process from serine"/>
    <property type="evidence" value="ECO:0007669"/>
    <property type="project" value="TreeGrafter"/>
</dbReference>
<dbReference type="InterPro" id="IPR049943">
    <property type="entry name" value="Ser_HO-MeTrfase-like"/>
</dbReference>
<protein>
    <recommendedName>
        <fullName evidence="3">Serine hydroxymethyltransferase-like domain-containing protein</fullName>
    </recommendedName>
</protein>
<dbReference type="GO" id="GO:0004372">
    <property type="term" value="F:glycine hydroxymethyltransferase activity"/>
    <property type="evidence" value="ECO:0007669"/>
    <property type="project" value="TreeGrafter"/>
</dbReference>
<dbReference type="Proteomes" id="UP000708208">
    <property type="component" value="Unassembled WGS sequence"/>
</dbReference>
<evidence type="ECO:0000313" key="4">
    <source>
        <dbReference type="EMBL" id="CAG7689084.1"/>
    </source>
</evidence>
<dbReference type="EMBL" id="CAJVCH010020356">
    <property type="protein sequence ID" value="CAG7689084.1"/>
    <property type="molecule type" value="Genomic_DNA"/>
</dbReference>
<dbReference type="GO" id="GO:0030170">
    <property type="term" value="F:pyridoxal phosphate binding"/>
    <property type="evidence" value="ECO:0007669"/>
    <property type="project" value="TreeGrafter"/>
</dbReference>
<evidence type="ECO:0000256" key="2">
    <source>
        <dbReference type="ARBA" id="ARBA00022898"/>
    </source>
</evidence>
<organism evidence="4 5">
    <name type="scientific">Allacma fusca</name>
    <dbReference type="NCBI Taxonomy" id="39272"/>
    <lineage>
        <taxon>Eukaryota</taxon>
        <taxon>Metazoa</taxon>
        <taxon>Ecdysozoa</taxon>
        <taxon>Arthropoda</taxon>
        <taxon>Hexapoda</taxon>
        <taxon>Collembola</taxon>
        <taxon>Symphypleona</taxon>
        <taxon>Sminthuridae</taxon>
        <taxon>Allacma</taxon>
    </lineage>
</organism>